<dbReference type="AlphaFoldDB" id="A0A0A9GS46"/>
<organism evidence="1">
    <name type="scientific">Arundo donax</name>
    <name type="common">Giant reed</name>
    <name type="synonym">Donax arundinaceus</name>
    <dbReference type="NCBI Taxonomy" id="35708"/>
    <lineage>
        <taxon>Eukaryota</taxon>
        <taxon>Viridiplantae</taxon>
        <taxon>Streptophyta</taxon>
        <taxon>Embryophyta</taxon>
        <taxon>Tracheophyta</taxon>
        <taxon>Spermatophyta</taxon>
        <taxon>Magnoliopsida</taxon>
        <taxon>Liliopsida</taxon>
        <taxon>Poales</taxon>
        <taxon>Poaceae</taxon>
        <taxon>PACMAD clade</taxon>
        <taxon>Arundinoideae</taxon>
        <taxon>Arundineae</taxon>
        <taxon>Arundo</taxon>
    </lineage>
</organism>
<proteinExistence type="predicted"/>
<evidence type="ECO:0000313" key="1">
    <source>
        <dbReference type="EMBL" id="JAE26224.1"/>
    </source>
</evidence>
<reference evidence="1" key="1">
    <citation type="submission" date="2014-09" db="EMBL/GenBank/DDBJ databases">
        <authorList>
            <person name="Magalhaes I.L.F."/>
            <person name="Oliveira U."/>
            <person name="Santos F.R."/>
            <person name="Vidigal T.H.D.A."/>
            <person name="Brescovit A.D."/>
            <person name="Santos A.J."/>
        </authorList>
    </citation>
    <scope>NUCLEOTIDE SEQUENCE</scope>
    <source>
        <tissue evidence="1">Shoot tissue taken approximately 20 cm above the soil surface</tissue>
    </source>
</reference>
<accession>A0A0A9GS46</accession>
<dbReference type="EMBL" id="GBRH01171672">
    <property type="protein sequence ID" value="JAE26224.1"/>
    <property type="molecule type" value="Transcribed_RNA"/>
</dbReference>
<name>A0A0A9GS46_ARUDO</name>
<protein>
    <submittedName>
        <fullName evidence="1">Uncharacterized protein</fullName>
    </submittedName>
</protein>
<reference evidence="1" key="2">
    <citation type="journal article" date="2015" name="Data Brief">
        <title>Shoot transcriptome of the giant reed, Arundo donax.</title>
        <authorList>
            <person name="Barrero R.A."/>
            <person name="Guerrero F.D."/>
            <person name="Moolhuijzen P."/>
            <person name="Goolsby J.A."/>
            <person name="Tidwell J."/>
            <person name="Bellgard S.E."/>
            <person name="Bellgard M.I."/>
        </authorList>
    </citation>
    <scope>NUCLEOTIDE SEQUENCE</scope>
    <source>
        <tissue evidence="1">Shoot tissue taken approximately 20 cm above the soil surface</tissue>
    </source>
</reference>
<sequence>MNTRVSARRRQLHLSTSFVTESPRLTPFYDFLHSLQSLGACDGKIRISCALLPWESQFGSLSLARFGWLAQARRGKHA</sequence>